<dbReference type="Proteomes" id="UP000287651">
    <property type="component" value="Unassembled WGS sequence"/>
</dbReference>
<dbReference type="EMBL" id="AMZH03000226">
    <property type="protein sequence ID" value="RRT84834.1"/>
    <property type="molecule type" value="Genomic_DNA"/>
</dbReference>
<reference evidence="1 2" key="1">
    <citation type="journal article" date="2014" name="Agronomy (Basel)">
        <title>A Draft Genome Sequence for Ensete ventricosum, the Drought-Tolerant Tree Against Hunger.</title>
        <authorList>
            <person name="Harrison J."/>
            <person name="Moore K.A."/>
            <person name="Paszkiewicz K."/>
            <person name="Jones T."/>
            <person name="Grant M."/>
            <person name="Ambacheew D."/>
            <person name="Muzemil S."/>
            <person name="Studholme D.J."/>
        </authorList>
    </citation>
    <scope>NUCLEOTIDE SEQUENCE [LARGE SCALE GENOMIC DNA]</scope>
</reference>
<name>A0A427B8P8_ENSVE</name>
<sequence>MTWDPLYALAYGPYVCFVTTGGNFGTRQQPRIKVGSRLVFICGEHAANPDVETKWIRCQEKNTSGWSPLAARGLAVFAVTRLRGR</sequence>
<gene>
    <name evidence="1" type="ORF">B296_00008437</name>
</gene>
<evidence type="ECO:0000313" key="1">
    <source>
        <dbReference type="EMBL" id="RRT84834.1"/>
    </source>
</evidence>
<evidence type="ECO:0000313" key="2">
    <source>
        <dbReference type="Proteomes" id="UP000287651"/>
    </source>
</evidence>
<proteinExistence type="predicted"/>
<dbReference type="AlphaFoldDB" id="A0A427B8P8"/>
<organism evidence="1 2">
    <name type="scientific">Ensete ventricosum</name>
    <name type="common">Abyssinian banana</name>
    <name type="synonym">Musa ensete</name>
    <dbReference type="NCBI Taxonomy" id="4639"/>
    <lineage>
        <taxon>Eukaryota</taxon>
        <taxon>Viridiplantae</taxon>
        <taxon>Streptophyta</taxon>
        <taxon>Embryophyta</taxon>
        <taxon>Tracheophyta</taxon>
        <taxon>Spermatophyta</taxon>
        <taxon>Magnoliopsida</taxon>
        <taxon>Liliopsida</taxon>
        <taxon>Zingiberales</taxon>
        <taxon>Musaceae</taxon>
        <taxon>Ensete</taxon>
    </lineage>
</organism>
<comment type="caution">
    <text evidence="1">The sequence shown here is derived from an EMBL/GenBank/DDBJ whole genome shotgun (WGS) entry which is preliminary data.</text>
</comment>
<protein>
    <submittedName>
        <fullName evidence="1">Uncharacterized protein</fullName>
    </submittedName>
</protein>
<accession>A0A427B8P8</accession>